<name>A0ABY3Z407_STRRM</name>
<keyword evidence="2" id="KW-1185">Reference proteome</keyword>
<keyword evidence="1" id="KW-0378">Hydrolase</keyword>
<dbReference type="GO" id="GO:0016787">
    <property type="term" value="F:hydrolase activity"/>
    <property type="evidence" value="ECO:0007669"/>
    <property type="project" value="UniProtKB-KW"/>
</dbReference>
<dbReference type="EMBL" id="CP094298">
    <property type="protein sequence ID" value="UNZ04714.1"/>
    <property type="molecule type" value="Genomic_DNA"/>
</dbReference>
<organism evidence="1 2">
    <name type="scientific">Streptomyces rimosus subsp. rimosus</name>
    <dbReference type="NCBI Taxonomy" id="132474"/>
    <lineage>
        <taxon>Bacteria</taxon>
        <taxon>Bacillati</taxon>
        <taxon>Actinomycetota</taxon>
        <taxon>Actinomycetes</taxon>
        <taxon>Kitasatosporales</taxon>
        <taxon>Streptomycetaceae</taxon>
        <taxon>Streptomyces</taxon>
    </lineage>
</organism>
<gene>
    <name evidence="1" type="ORF">SRIMR7_21415</name>
</gene>
<sequence length="281" mass="29471">MWGSGTDADAAADADALKAYVVRVRLAGTIATSREKSLTRYRLFAAGDPRALIGLEPAADWSVNEVLRVMAEQCGVSADPRHTSGLDSIDPDCTLAGLDAFADRLGAAAARHAAVLIGTGHPHRLLGFYGGLADALSAAGCTVLTPAYGHCVDIATRFGVRTYNLDYVRGVALMREPGVRREPGEPGVHTHSPLPVRTALDAVADAGGPLPELVIGDHGWVCGAGQLGFEAIGLADTDDPALFVGQAEGRVSAVVPLDDAVRSDYYRPLTRYVLNRACLSQ</sequence>
<reference evidence="1 2" key="1">
    <citation type="submission" date="2022-03" db="EMBL/GenBank/DDBJ databases">
        <title>Complete genome of Streptomyces rimosus ssp. rimosus R7 (=ATCC 10970).</title>
        <authorList>
            <person name="Beganovic S."/>
            <person name="Ruckert C."/>
            <person name="Busche T."/>
            <person name="Kalinowski J."/>
            <person name="Wittmann C."/>
        </authorList>
    </citation>
    <scope>NUCLEOTIDE SEQUENCE [LARGE SCALE GENOMIC DNA]</scope>
    <source>
        <strain evidence="1 2">R7</strain>
    </source>
</reference>
<dbReference type="Proteomes" id="UP000829494">
    <property type="component" value="Chromosome"/>
</dbReference>
<protein>
    <submittedName>
        <fullName evidence="1">Phosphatase</fullName>
        <ecNumber evidence="1">3.1.3.-</ecNumber>
    </submittedName>
</protein>
<evidence type="ECO:0000313" key="2">
    <source>
        <dbReference type="Proteomes" id="UP000829494"/>
    </source>
</evidence>
<dbReference type="EC" id="3.1.3.-" evidence="1"/>
<evidence type="ECO:0000313" key="1">
    <source>
        <dbReference type="EMBL" id="UNZ04714.1"/>
    </source>
</evidence>
<dbReference type="Pfam" id="PF15698">
    <property type="entry name" value="Phosphatase"/>
    <property type="match status" value="1"/>
</dbReference>
<proteinExistence type="predicted"/>
<dbReference type="InterPro" id="IPR031423">
    <property type="entry name" value="Phosphatase_SCO2771"/>
</dbReference>
<accession>A0ABY3Z407</accession>